<keyword evidence="1" id="KW-0812">Transmembrane</keyword>
<dbReference type="InterPro" id="IPR007263">
    <property type="entry name" value="DCC1-like"/>
</dbReference>
<proteinExistence type="predicted"/>
<dbReference type="PANTHER" id="PTHR33639">
    <property type="entry name" value="THIOL-DISULFIDE OXIDOREDUCTASE DCC"/>
    <property type="match status" value="1"/>
</dbReference>
<evidence type="ECO:0000256" key="1">
    <source>
        <dbReference type="SAM" id="Phobius"/>
    </source>
</evidence>
<dbReference type="Pfam" id="PF04134">
    <property type="entry name" value="DCC1-like"/>
    <property type="match status" value="1"/>
</dbReference>
<gene>
    <name evidence="2" type="ORF">F9K24_07880</name>
</gene>
<evidence type="ECO:0000313" key="2">
    <source>
        <dbReference type="EMBL" id="KAB2933258.1"/>
    </source>
</evidence>
<comment type="caution">
    <text evidence="2">The sequence shown here is derived from an EMBL/GenBank/DDBJ whole genome shotgun (WGS) entry which is preliminary data.</text>
</comment>
<keyword evidence="1" id="KW-1133">Transmembrane helix</keyword>
<dbReference type="AlphaFoldDB" id="A0A833H2C6"/>
<protein>
    <submittedName>
        <fullName evidence="2">DUF393 domain-containing protein</fullName>
    </submittedName>
</protein>
<name>A0A833H2C6_9LEPT</name>
<reference evidence="2 3" key="1">
    <citation type="submission" date="2019-10" db="EMBL/GenBank/DDBJ databases">
        <title>Extracellular Electron Transfer in a Candidatus Methanoperedens spp. Enrichment Culture.</title>
        <authorList>
            <person name="Berger S."/>
            <person name="Rangel Shaw D."/>
            <person name="Berben T."/>
            <person name="In 'T Zandt M."/>
            <person name="Frank J."/>
            <person name="Reimann J."/>
            <person name="Jetten M.S.M."/>
            <person name="Welte C.U."/>
        </authorList>
    </citation>
    <scope>NUCLEOTIDE SEQUENCE [LARGE SCALE GENOMIC DNA]</scope>
    <source>
        <strain evidence="2">SB12</strain>
    </source>
</reference>
<organism evidence="2 3">
    <name type="scientific">Leptonema illini</name>
    <dbReference type="NCBI Taxonomy" id="183"/>
    <lineage>
        <taxon>Bacteria</taxon>
        <taxon>Pseudomonadati</taxon>
        <taxon>Spirochaetota</taxon>
        <taxon>Spirochaetia</taxon>
        <taxon>Leptospirales</taxon>
        <taxon>Leptospiraceae</taxon>
        <taxon>Leptonema</taxon>
    </lineage>
</organism>
<dbReference type="GO" id="GO:0015035">
    <property type="term" value="F:protein-disulfide reductase activity"/>
    <property type="evidence" value="ECO:0007669"/>
    <property type="project" value="InterPro"/>
</dbReference>
<dbReference type="PANTHER" id="PTHR33639:SF2">
    <property type="entry name" value="DUF393 DOMAIN-CONTAINING PROTEIN"/>
    <property type="match status" value="1"/>
</dbReference>
<dbReference type="InterPro" id="IPR052927">
    <property type="entry name" value="DCC_oxidoreductase"/>
</dbReference>
<dbReference type="EMBL" id="WBUI01000006">
    <property type="protein sequence ID" value="KAB2933258.1"/>
    <property type="molecule type" value="Genomic_DNA"/>
</dbReference>
<keyword evidence="1" id="KW-0472">Membrane</keyword>
<accession>A0A833H2C6</accession>
<evidence type="ECO:0000313" key="3">
    <source>
        <dbReference type="Proteomes" id="UP000460298"/>
    </source>
</evidence>
<feature type="transmembrane region" description="Helical" evidence="1">
    <location>
        <begin position="94"/>
        <end position="115"/>
    </location>
</feature>
<sequence>MPVTPMMPVLFFDGNCHLCNESVRLLLKLDRHRRLRYAPLQGETARMLFEQIDESSSLMRALPDSIVFFDGKRLFVTWKALLGIAMLLWPGSRFFLAGLAVPPISWIGAALYRMIAALRYRVFGRAEYCAVGKKADRELFLP</sequence>
<dbReference type="Proteomes" id="UP000460298">
    <property type="component" value="Unassembled WGS sequence"/>
</dbReference>